<keyword evidence="2" id="KW-0186">Copper</keyword>
<accession>A0A3P3ELW6</accession>
<dbReference type="Pfam" id="PF00127">
    <property type="entry name" value="Copper-bind"/>
    <property type="match status" value="1"/>
</dbReference>
<dbReference type="Gene3D" id="2.60.40.420">
    <property type="entry name" value="Cupredoxins - blue copper proteins"/>
    <property type="match status" value="1"/>
</dbReference>
<evidence type="ECO:0000313" key="5">
    <source>
        <dbReference type="Proteomes" id="UP000273786"/>
    </source>
</evidence>
<evidence type="ECO:0000259" key="3">
    <source>
        <dbReference type="Pfam" id="PF00127"/>
    </source>
</evidence>
<organism evidence="4 5">
    <name type="scientific">Mesorhizobium tamadayense</name>
    <dbReference type="NCBI Taxonomy" id="425306"/>
    <lineage>
        <taxon>Bacteria</taxon>
        <taxon>Pseudomonadati</taxon>
        <taxon>Pseudomonadota</taxon>
        <taxon>Alphaproteobacteria</taxon>
        <taxon>Hyphomicrobiales</taxon>
        <taxon>Phyllobacteriaceae</taxon>
        <taxon>Mesorhizobium</taxon>
    </lineage>
</organism>
<evidence type="ECO:0000256" key="1">
    <source>
        <dbReference type="ARBA" id="ARBA00022723"/>
    </source>
</evidence>
<evidence type="ECO:0000313" key="4">
    <source>
        <dbReference type="EMBL" id="RRH87380.1"/>
    </source>
</evidence>
<dbReference type="Proteomes" id="UP000273786">
    <property type="component" value="Unassembled WGS sequence"/>
</dbReference>
<dbReference type="InterPro" id="IPR008972">
    <property type="entry name" value="Cupredoxin"/>
</dbReference>
<sequence>MRVDLSTEQVKAGDVTFNVTNTSRTLAHEFVVVRSDKPIGALHYNEHEKEVEESALEVVNEIEDIEPGKSGTLTVKLEPGSYILLCNKAGHFKLGMVNHIAVTN</sequence>
<name>A0A3P3ELW6_9HYPH</name>
<dbReference type="GO" id="GO:0005507">
    <property type="term" value="F:copper ion binding"/>
    <property type="evidence" value="ECO:0007669"/>
    <property type="project" value="InterPro"/>
</dbReference>
<proteinExistence type="predicted"/>
<comment type="caution">
    <text evidence="4">The sequence shown here is derived from an EMBL/GenBank/DDBJ whole genome shotgun (WGS) entry which is preliminary data.</text>
</comment>
<reference evidence="4 5" key="1">
    <citation type="submission" date="2018-11" db="EMBL/GenBank/DDBJ databases">
        <title>the genome of Mesorhizobium tamadayense DSM 28320.</title>
        <authorList>
            <person name="Gao J."/>
        </authorList>
    </citation>
    <scope>NUCLEOTIDE SEQUENCE [LARGE SCALE GENOMIC DNA]</scope>
    <source>
        <strain evidence="4 5">DSM 28320</strain>
    </source>
</reference>
<dbReference type="OrthoDB" id="9807821at2"/>
<evidence type="ECO:0000256" key="2">
    <source>
        <dbReference type="ARBA" id="ARBA00023008"/>
    </source>
</evidence>
<dbReference type="InterPro" id="IPR000923">
    <property type="entry name" value="BlueCu_1"/>
</dbReference>
<protein>
    <submittedName>
        <fullName evidence="4">Copper resistance protein</fullName>
    </submittedName>
</protein>
<dbReference type="AlphaFoldDB" id="A0A3P3ELW6"/>
<dbReference type="EMBL" id="RQXT01000109">
    <property type="protein sequence ID" value="RRH87380.1"/>
    <property type="molecule type" value="Genomic_DNA"/>
</dbReference>
<dbReference type="GO" id="GO:0009055">
    <property type="term" value="F:electron transfer activity"/>
    <property type="evidence" value="ECO:0007669"/>
    <property type="project" value="InterPro"/>
</dbReference>
<dbReference type="SUPFAM" id="SSF49503">
    <property type="entry name" value="Cupredoxins"/>
    <property type="match status" value="1"/>
</dbReference>
<gene>
    <name evidence="4" type="ORF">EH240_36330</name>
</gene>
<feature type="domain" description="Blue (type 1) copper" evidence="3">
    <location>
        <begin position="9"/>
        <end position="102"/>
    </location>
</feature>
<keyword evidence="1" id="KW-0479">Metal-binding</keyword>
<keyword evidence="5" id="KW-1185">Reference proteome</keyword>